<evidence type="ECO:0000313" key="1">
    <source>
        <dbReference type="EMBL" id="QDV19892.1"/>
    </source>
</evidence>
<evidence type="ECO:0000313" key="2">
    <source>
        <dbReference type="Proteomes" id="UP000320839"/>
    </source>
</evidence>
<proteinExistence type="predicted"/>
<accession>A0A518FU71</accession>
<dbReference type="Proteomes" id="UP000320839">
    <property type="component" value="Chromosome"/>
</dbReference>
<organism evidence="1 2">
    <name type="scientific">Gimesia panareensis</name>
    <dbReference type="NCBI Taxonomy" id="2527978"/>
    <lineage>
        <taxon>Bacteria</taxon>
        <taxon>Pseudomonadati</taxon>
        <taxon>Planctomycetota</taxon>
        <taxon>Planctomycetia</taxon>
        <taxon>Planctomycetales</taxon>
        <taxon>Planctomycetaceae</taxon>
        <taxon>Gimesia</taxon>
    </lineage>
</organism>
<name>A0A518FU71_9PLAN</name>
<dbReference type="EMBL" id="CP036317">
    <property type="protein sequence ID" value="QDV19892.1"/>
    <property type="molecule type" value="Genomic_DNA"/>
</dbReference>
<protein>
    <submittedName>
        <fullName evidence="1">Uncharacterized protein</fullName>
    </submittedName>
</protein>
<reference evidence="1 2" key="1">
    <citation type="submission" date="2019-02" db="EMBL/GenBank/DDBJ databases">
        <title>Deep-cultivation of Planctomycetes and their phenomic and genomic characterization uncovers novel biology.</title>
        <authorList>
            <person name="Wiegand S."/>
            <person name="Jogler M."/>
            <person name="Boedeker C."/>
            <person name="Pinto D."/>
            <person name="Vollmers J."/>
            <person name="Rivas-Marin E."/>
            <person name="Kohn T."/>
            <person name="Peeters S.H."/>
            <person name="Heuer A."/>
            <person name="Rast P."/>
            <person name="Oberbeckmann S."/>
            <person name="Bunk B."/>
            <person name="Jeske O."/>
            <person name="Meyerdierks A."/>
            <person name="Storesund J.E."/>
            <person name="Kallscheuer N."/>
            <person name="Luecker S."/>
            <person name="Lage O.M."/>
            <person name="Pohl T."/>
            <person name="Merkel B.J."/>
            <person name="Hornburger P."/>
            <person name="Mueller R.-W."/>
            <person name="Bruemmer F."/>
            <person name="Labrenz M."/>
            <person name="Spormann A.M."/>
            <person name="Op den Camp H."/>
            <person name="Overmann J."/>
            <person name="Amann R."/>
            <person name="Jetten M.S.M."/>
            <person name="Mascher T."/>
            <person name="Medema M.H."/>
            <person name="Devos D.P."/>
            <person name="Kaster A.-K."/>
            <person name="Ovreas L."/>
            <person name="Rohde M."/>
            <person name="Galperin M.Y."/>
            <person name="Jogler C."/>
        </authorList>
    </citation>
    <scope>NUCLEOTIDE SEQUENCE [LARGE SCALE GENOMIC DNA]</scope>
    <source>
        <strain evidence="1 2">Pan153</strain>
    </source>
</reference>
<dbReference type="AlphaFoldDB" id="A0A518FU71"/>
<accession>A0A518AB44</accession>
<sequence>MRSSALYFKPDNSDERQAEKQAAILAIPPMKSNSAHAFQLRKAGIFAVQLKCEEYKACRFNKHKFQ</sequence>
<gene>
    <name evidence="1" type="ORF">Pan153_45610</name>
</gene>